<dbReference type="GeneID" id="30994726"/>
<evidence type="ECO:0000313" key="2">
    <source>
        <dbReference type="EMBL" id="ODV67334.1"/>
    </source>
</evidence>
<evidence type="ECO:0000256" key="1">
    <source>
        <dbReference type="SAM" id="MobiDB-lite"/>
    </source>
</evidence>
<sequence length="215" mass="24867">MTRESSPANKRVKRREVSKPDNTSSINSLGNPGDEVLINDDIEIPKKNTELMPKCISNEEKNSRESIKYEEESLDSIASKFTQHNIKIPESFSLKELDTLNEIAKQNMQKLESLKAAQDVSPFVWNVLEDAYNAIFDDYTNTSQEILMKLEESFKQRVAWQDLVFNLDRFRSIHRLTNSERSITAKEAVINMKKQKMKRSASLIQCELGKFKIFE</sequence>
<organism evidence="2 3">
    <name type="scientific">Hyphopichia burtonii NRRL Y-1933</name>
    <dbReference type="NCBI Taxonomy" id="984485"/>
    <lineage>
        <taxon>Eukaryota</taxon>
        <taxon>Fungi</taxon>
        <taxon>Dikarya</taxon>
        <taxon>Ascomycota</taxon>
        <taxon>Saccharomycotina</taxon>
        <taxon>Pichiomycetes</taxon>
        <taxon>Debaryomycetaceae</taxon>
        <taxon>Hyphopichia</taxon>
    </lineage>
</organism>
<evidence type="ECO:0000313" key="3">
    <source>
        <dbReference type="Proteomes" id="UP000095085"/>
    </source>
</evidence>
<gene>
    <name evidence="2" type="ORF">HYPBUDRAFT_149072</name>
</gene>
<name>A0A1E4RJ82_9ASCO</name>
<reference evidence="3" key="1">
    <citation type="submission" date="2016-05" db="EMBL/GenBank/DDBJ databases">
        <title>Comparative genomics of biotechnologically important yeasts.</title>
        <authorList>
            <consortium name="DOE Joint Genome Institute"/>
            <person name="Riley R."/>
            <person name="Haridas S."/>
            <person name="Wolfe K.H."/>
            <person name="Lopes M.R."/>
            <person name="Hittinger C.T."/>
            <person name="Goker M."/>
            <person name="Salamov A."/>
            <person name="Wisecaver J."/>
            <person name="Long T.M."/>
            <person name="Aerts A.L."/>
            <person name="Barry K."/>
            <person name="Choi C."/>
            <person name="Clum A."/>
            <person name="Coughlan A.Y."/>
            <person name="Deshpande S."/>
            <person name="Douglass A.P."/>
            <person name="Hanson S.J."/>
            <person name="Klenk H.-P."/>
            <person name="Labutti K."/>
            <person name="Lapidus A."/>
            <person name="Lindquist E."/>
            <person name="Lipzen A."/>
            <person name="Meier-Kolthoff J.P."/>
            <person name="Ohm R.A."/>
            <person name="Otillar R.P."/>
            <person name="Pangilinan J."/>
            <person name="Peng Y."/>
            <person name="Rokas A."/>
            <person name="Rosa C.A."/>
            <person name="Scheuner C."/>
            <person name="Sibirny A.A."/>
            <person name="Slot J.C."/>
            <person name="Stielow J.B."/>
            <person name="Sun H."/>
            <person name="Kurtzman C.P."/>
            <person name="Blackwell M."/>
            <person name="Grigoriev I.V."/>
            <person name="Jeffries T.W."/>
        </authorList>
    </citation>
    <scope>NUCLEOTIDE SEQUENCE [LARGE SCALE GENOMIC DNA]</scope>
    <source>
        <strain evidence="3">NRRL Y-1933</strain>
    </source>
</reference>
<dbReference type="AlphaFoldDB" id="A0A1E4RJ82"/>
<keyword evidence="3" id="KW-1185">Reference proteome</keyword>
<protein>
    <submittedName>
        <fullName evidence="2">Uncharacterized protein</fullName>
    </submittedName>
</protein>
<dbReference type="EMBL" id="KV454541">
    <property type="protein sequence ID" value="ODV67334.1"/>
    <property type="molecule type" value="Genomic_DNA"/>
</dbReference>
<feature type="region of interest" description="Disordered" evidence="1">
    <location>
        <begin position="1"/>
        <end position="39"/>
    </location>
</feature>
<feature type="compositionally biased region" description="Polar residues" evidence="1">
    <location>
        <begin position="20"/>
        <end position="30"/>
    </location>
</feature>
<dbReference type="RefSeq" id="XP_020076401.1">
    <property type="nucleotide sequence ID" value="XM_020220176.1"/>
</dbReference>
<proteinExistence type="predicted"/>
<dbReference type="Proteomes" id="UP000095085">
    <property type="component" value="Unassembled WGS sequence"/>
</dbReference>
<accession>A0A1E4RJ82</accession>